<keyword evidence="5" id="KW-0804">Transcription</keyword>
<keyword evidence="3" id="KW-0862">Zinc</keyword>
<dbReference type="Gene3D" id="3.30.40.10">
    <property type="entry name" value="Zinc/RING finger domain, C3HC4 (zinc finger)"/>
    <property type="match status" value="1"/>
</dbReference>
<dbReference type="EMBL" id="JACGCM010001697">
    <property type="protein sequence ID" value="KAF6151320.1"/>
    <property type="molecule type" value="Genomic_DNA"/>
</dbReference>
<dbReference type="PANTHER" id="PTHR33304:SF9">
    <property type="entry name" value="RING_FYVE_PHD ZINC FINGER SUPERFAMILY PROTEIN"/>
    <property type="match status" value="1"/>
</dbReference>
<evidence type="ECO:0000256" key="5">
    <source>
        <dbReference type="ARBA" id="ARBA00023163"/>
    </source>
</evidence>
<evidence type="ECO:0000256" key="6">
    <source>
        <dbReference type="PROSITE-ProRule" id="PRU00146"/>
    </source>
</evidence>
<evidence type="ECO:0000256" key="7">
    <source>
        <dbReference type="SAM" id="MobiDB-lite"/>
    </source>
</evidence>
<feature type="compositionally biased region" description="Polar residues" evidence="7">
    <location>
        <begin position="1023"/>
        <end position="1044"/>
    </location>
</feature>
<dbReference type="InterPro" id="IPR049914">
    <property type="entry name" value="PHD1-3/5-6"/>
</dbReference>
<protein>
    <recommendedName>
        <fullName evidence="8">PHD-type domain-containing protein</fullName>
    </recommendedName>
</protein>
<feature type="region of interest" description="Disordered" evidence="7">
    <location>
        <begin position="446"/>
        <end position="465"/>
    </location>
</feature>
<keyword evidence="2 6" id="KW-0863">Zinc-finger</keyword>
<feature type="region of interest" description="Disordered" evidence="7">
    <location>
        <begin position="544"/>
        <end position="616"/>
    </location>
</feature>
<evidence type="ECO:0000259" key="8">
    <source>
        <dbReference type="PROSITE" id="PS50016"/>
    </source>
</evidence>
<feature type="domain" description="PHD-type" evidence="8">
    <location>
        <begin position="317"/>
        <end position="368"/>
    </location>
</feature>
<evidence type="ECO:0000256" key="4">
    <source>
        <dbReference type="ARBA" id="ARBA00023015"/>
    </source>
</evidence>
<dbReference type="SUPFAM" id="SSF57903">
    <property type="entry name" value="FYVE/PHD zinc finger"/>
    <property type="match status" value="1"/>
</dbReference>
<evidence type="ECO:0000313" key="9">
    <source>
        <dbReference type="EMBL" id="KAF6151320.1"/>
    </source>
</evidence>
<dbReference type="Pfam" id="PF23121">
    <property type="entry name" value="SPOC_AIPP2"/>
    <property type="match status" value="1"/>
</dbReference>
<feature type="compositionally biased region" description="Basic and acidic residues" evidence="7">
    <location>
        <begin position="408"/>
        <end position="418"/>
    </location>
</feature>
<feature type="compositionally biased region" description="Polar residues" evidence="7">
    <location>
        <begin position="544"/>
        <end position="574"/>
    </location>
</feature>
<dbReference type="PROSITE" id="PS50016">
    <property type="entry name" value="ZF_PHD_2"/>
    <property type="match status" value="1"/>
</dbReference>
<dbReference type="InterPro" id="IPR019787">
    <property type="entry name" value="Znf_PHD-finger"/>
</dbReference>
<dbReference type="OrthoDB" id="787137at2759"/>
<evidence type="ECO:0000313" key="10">
    <source>
        <dbReference type="Proteomes" id="UP000541444"/>
    </source>
</evidence>
<feature type="region of interest" description="Disordered" evidence="7">
    <location>
        <begin position="285"/>
        <end position="304"/>
    </location>
</feature>
<dbReference type="InterPro" id="IPR056280">
    <property type="entry name" value="AIPP2-like_SPOC"/>
</dbReference>
<reference evidence="9 10" key="1">
    <citation type="journal article" date="2020" name="IScience">
        <title>Genome Sequencing of the Endangered Kingdonia uniflora (Circaeasteraceae, Ranunculales) Reveals Potential Mechanisms of Evolutionary Specialization.</title>
        <authorList>
            <person name="Sun Y."/>
            <person name="Deng T."/>
            <person name="Zhang A."/>
            <person name="Moore M.J."/>
            <person name="Landis J.B."/>
            <person name="Lin N."/>
            <person name="Zhang H."/>
            <person name="Zhang X."/>
            <person name="Huang J."/>
            <person name="Zhang X."/>
            <person name="Sun H."/>
            <person name="Wang H."/>
        </authorList>
    </citation>
    <scope>NUCLEOTIDE SEQUENCE [LARGE SCALE GENOMIC DNA]</scope>
    <source>
        <strain evidence="9">TB1705</strain>
        <tissue evidence="9">Leaf</tissue>
    </source>
</reference>
<gene>
    <name evidence="9" type="ORF">GIB67_040593</name>
</gene>
<proteinExistence type="predicted"/>
<keyword evidence="10" id="KW-1185">Reference proteome</keyword>
<evidence type="ECO:0000256" key="3">
    <source>
        <dbReference type="ARBA" id="ARBA00022833"/>
    </source>
</evidence>
<comment type="caution">
    <text evidence="9">The sequence shown here is derived from an EMBL/GenBank/DDBJ whole genome shotgun (WGS) entry which is preliminary data.</text>
</comment>
<feature type="compositionally biased region" description="Basic and acidic residues" evidence="7">
    <location>
        <begin position="285"/>
        <end position="296"/>
    </location>
</feature>
<feature type="region of interest" description="Disordered" evidence="7">
    <location>
        <begin position="1105"/>
        <end position="1130"/>
    </location>
</feature>
<keyword evidence="1" id="KW-0479">Metal-binding</keyword>
<dbReference type="InterPro" id="IPR001965">
    <property type="entry name" value="Znf_PHD"/>
</dbReference>
<organism evidence="9 10">
    <name type="scientific">Kingdonia uniflora</name>
    <dbReference type="NCBI Taxonomy" id="39325"/>
    <lineage>
        <taxon>Eukaryota</taxon>
        <taxon>Viridiplantae</taxon>
        <taxon>Streptophyta</taxon>
        <taxon>Embryophyta</taxon>
        <taxon>Tracheophyta</taxon>
        <taxon>Spermatophyta</taxon>
        <taxon>Magnoliopsida</taxon>
        <taxon>Ranunculales</taxon>
        <taxon>Circaeasteraceae</taxon>
        <taxon>Kingdonia</taxon>
    </lineage>
</organism>
<dbReference type="Proteomes" id="UP000541444">
    <property type="component" value="Unassembled WGS sequence"/>
</dbReference>
<dbReference type="GO" id="GO:0034244">
    <property type="term" value="P:negative regulation of transcription elongation by RNA polymerase II"/>
    <property type="evidence" value="ECO:0007669"/>
    <property type="project" value="InterPro"/>
</dbReference>
<dbReference type="PANTHER" id="PTHR33304">
    <property type="match status" value="1"/>
</dbReference>
<sequence>MTKRKVQTLKELYGITEEIKVPKITPVLKGNCRIQGPIEDSEDFKETNTESPRAKKKLRRRSVSEKVHMIEESGICNVCATPCSSCIHSSSASTMEIKGGNNFSDETSKGKVLSRSSIISDPAIPVKSRSCKDQHYTASETSNLLNTSSTHDSFSENAESKAILVTFDTSGASEDLEIRSKVSRVETVANEQSAIVSSSSHVTSDVAKQTISNQQDEQKSTECHGDDISSFAGDCNATNPGGDLTEDREKINTNSRIEAGVDIDHGHMKPEPVKCSDLNEEIERSNTLHDVSDNEKSSVQSVPADENDELDVLEDDVKVCDICGDAGREDLLAFCSRCTDGAEHTYCMQIMLNKVPERDWLCEECKLKEDARIPKQEIVKKVLASLIIPSLNEKILNSGSADSSKILPKLDTRPDAESSRGTAVPHFSPKRYLENAEVTSAAKRQSLETNLRQPNPLLIKETSVKSLDMGKVTPVHPIPSPRGHSGNNYQDIANSATTSVHNSSKFQQRHQIPRGISYLKSNSFNKPKVKLVEEDVPPKNKLANSKSMLIRSGSSLSNSTESKAKIGSSNFSRSEGTRGLKTGENKLTERMHSFKSDRSLASPRPSSGGYNPKAEAKVAPRVETMSLVSSATNSDDLKTVQQDGKMCPSKTKNLVANIVSETPNALAGRRDFKRPSSLFSRRGKSPSLVGNCNSFESRKSQVSLKDEATVNLCSVGNLREVISSSKLTDSVAILPPKRSGICDERAATSDDIIPSAGNLLKSSIIDLKSPMKYPQNLDDQVVLPIRQLPVPQLDYIWQGGFEVHRNGGLMDFRDGIQAHLSTCASPKVLEVVNKLSPKLLLEEVPRLSTWPTQFENCATENNIGLYFFAKDVESFTKYYTSMLDSMIKNDLALKGNFGGIELLIFPSNQLPEKSQCWNRLFFLWGVFRGKRTSCMENVLRSPKKPSLANLNLMPSEHELTSPVMDCYQKECSSRCIEKELSLRNISQSESEAVKSVASTYLLPFSSSGIVGTTYRELPPPDQNGLSSESNSSQGKSALDTGSSSITPQIDEQILTVMKGKDAAMDEYVKPGSKTVLEHELCSEVSTQKNVIAELKTVSTVFKSSSFGESGLRSPSLDKHETSSGSSKVSLAPSVEERVQIDLEADPLSSSRKSPFVDFLETVSVSCSEISANTGQDAIMGGANNDYKKMKRSQSDIIDRSSYREKFRFPFDLHLLKECGQGSNSIPVQVISSDDEDEIDLKIPNLNLALGAEKVSLKKGGVLPLFSERLQKTENKERTHDDPVSIRNDDLLASLSLSLAGPSSSDKEELVPKSDHVLPEGRDLNTSIFLFGEQLGSTGKYCKK</sequence>
<feature type="region of interest" description="Disordered" evidence="7">
    <location>
        <begin position="402"/>
        <end position="430"/>
    </location>
</feature>
<feature type="region of interest" description="Disordered" evidence="7">
    <location>
        <begin position="1012"/>
        <end position="1044"/>
    </location>
</feature>
<dbReference type="InterPro" id="IPR011011">
    <property type="entry name" value="Znf_FYVE_PHD"/>
</dbReference>
<name>A0A7J7M957_9MAGN</name>
<evidence type="ECO:0000256" key="2">
    <source>
        <dbReference type="ARBA" id="ARBA00022771"/>
    </source>
</evidence>
<accession>A0A7J7M957</accession>
<feature type="compositionally biased region" description="Basic and acidic residues" evidence="7">
    <location>
        <begin position="575"/>
        <end position="598"/>
    </location>
</feature>
<dbReference type="GO" id="GO:0008270">
    <property type="term" value="F:zinc ion binding"/>
    <property type="evidence" value="ECO:0007669"/>
    <property type="project" value="UniProtKB-KW"/>
</dbReference>
<dbReference type="GO" id="GO:0140566">
    <property type="term" value="F:histone reader activity"/>
    <property type="evidence" value="ECO:0007669"/>
    <property type="project" value="InterPro"/>
</dbReference>
<dbReference type="InterPro" id="IPR013083">
    <property type="entry name" value="Znf_RING/FYVE/PHD"/>
</dbReference>
<dbReference type="SMART" id="SM00249">
    <property type="entry name" value="PHD"/>
    <property type="match status" value="1"/>
</dbReference>
<evidence type="ECO:0000256" key="1">
    <source>
        <dbReference type="ARBA" id="ARBA00022723"/>
    </source>
</evidence>
<dbReference type="Pfam" id="PF00628">
    <property type="entry name" value="PHD"/>
    <property type="match status" value="1"/>
</dbReference>
<keyword evidence="4" id="KW-0805">Transcription regulation</keyword>